<accession>A0ABP9F0I0</accession>
<dbReference type="EMBL" id="BAABJH010000001">
    <property type="protein sequence ID" value="GAA4890841.1"/>
    <property type="molecule type" value="Genomic_DNA"/>
</dbReference>
<protein>
    <recommendedName>
        <fullName evidence="3">5-carboxymethyl-2-hydroxymuconate isomerase</fullName>
    </recommendedName>
</protein>
<reference evidence="2" key="1">
    <citation type="journal article" date="2019" name="Int. J. Syst. Evol. Microbiol.">
        <title>The Global Catalogue of Microorganisms (GCM) 10K type strain sequencing project: providing services to taxonomists for standard genome sequencing and annotation.</title>
        <authorList>
            <consortium name="The Broad Institute Genomics Platform"/>
            <consortium name="The Broad Institute Genome Sequencing Center for Infectious Disease"/>
            <person name="Wu L."/>
            <person name="Ma J."/>
        </authorList>
    </citation>
    <scope>NUCLEOTIDE SEQUENCE [LARGE SCALE GENOMIC DNA]</scope>
    <source>
        <strain evidence="2">JCM 18274</strain>
    </source>
</reference>
<dbReference type="Pfam" id="PF02962">
    <property type="entry name" value="CHMI"/>
    <property type="match status" value="1"/>
</dbReference>
<dbReference type="RefSeq" id="WP_345273370.1">
    <property type="nucleotide sequence ID" value="NZ_BAABJH010000001.1"/>
</dbReference>
<dbReference type="InterPro" id="IPR014347">
    <property type="entry name" value="Tautomerase/MIF_sf"/>
</dbReference>
<dbReference type="Proteomes" id="UP001500433">
    <property type="component" value="Unassembled WGS sequence"/>
</dbReference>
<dbReference type="PANTHER" id="PTHR37950">
    <property type="entry name" value="4-HYDROXYPHENYLACETATE CATABOLISM PROTEIN"/>
    <property type="match status" value="1"/>
</dbReference>
<evidence type="ECO:0000313" key="1">
    <source>
        <dbReference type="EMBL" id="GAA4890841.1"/>
    </source>
</evidence>
<gene>
    <name evidence="1" type="ORF">GCM10023311_13910</name>
</gene>
<dbReference type="InterPro" id="IPR004220">
    <property type="entry name" value="5-COMe_2-OHmuconate_Isoase"/>
</dbReference>
<sequence>MPHFVIDCSENILTIQQPEKIILEVHQTAVNTGLFDESDIKVRLNPFKEHYLVGGKQGDFIHVFGNIMEGRSINQKAGLSKNIISKLKEMFPLVKFIAININDFEKATYCNKAMV</sequence>
<evidence type="ECO:0000313" key="2">
    <source>
        <dbReference type="Proteomes" id="UP001500433"/>
    </source>
</evidence>
<dbReference type="PANTHER" id="PTHR37950:SF1">
    <property type="entry name" value="4-HYDROXYPHENYLACETATE CATABOLISM PROTEIN"/>
    <property type="match status" value="1"/>
</dbReference>
<dbReference type="CDD" id="cd00580">
    <property type="entry name" value="CHMI"/>
    <property type="match status" value="1"/>
</dbReference>
<comment type="caution">
    <text evidence="1">The sequence shown here is derived from an EMBL/GenBank/DDBJ whole genome shotgun (WGS) entry which is preliminary data.</text>
</comment>
<proteinExistence type="predicted"/>
<dbReference type="Gene3D" id="3.30.429.10">
    <property type="entry name" value="Macrophage Migration Inhibitory Factor"/>
    <property type="match status" value="1"/>
</dbReference>
<evidence type="ECO:0008006" key="3">
    <source>
        <dbReference type="Google" id="ProtNLM"/>
    </source>
</evidence>
<keyword evidence="2" id="KW-1185">Reference proteome</keyword>
<name>A0ABP9F0I0_9FLAO</name>
<organism evidence="1 2">
    <name type="scientific">Flaviramulus aquimarinus</name>
    <dbReference type="NCBI Taxonomy" id="1170456"/>
    <lineage>
        <taxon>Bacteria</taxon>
        <taxon>Pseudomonadati</taxon>
        <taxon>Bacteroidota</taxon>
        <taxon>Flavobacteriia</taxon>
        <taxon>Flavobacteriales</taxon>
        <taxon>Flavobacteriaceae</taxon>
        <taxon>Flaviramulus</taxon>
    </lineage>
</organism>
<dbReference type="SUPFAM" id="SSF55331">
    <property type="entry name" value="Tautomerase/MIF"/>
    <property type="match status" value="1"/>
</dbReference>